<evidence type="ECO:0000259" key="3">
    <source>
        <dbReference type="Pfam" id="PF20434"/>
    </source>
</evidence>
<keyword evidence="2" id="KW-0812">Transmembrane</keyword>
<dbReference type="SUPFAM" id="SSF53474">
    <property type="entry name" value="alpha/beta-Hydrolases"/>
    <property type="match status" value="1"/>
</dbReference>
<feature type="region of interest" description="Disordered" evidence="1">
    <location>
        <begin position="330"/>
        <end position="431"/>
    </location>
</feature>
<dbReference type="RefSeq" id="XP_025600529.1">
    <property type="nucleotide sequence ID" value="XM_025741738.1"/>
</dbReference>
<keyword evidence="2" id="KW-0472">Membrane</keyword>
<dbReference type="Gene3D" id="3.40.50.1820">
    <property type="entry name" value="alpha/beta hydrolase"/>
    <property type="match status" value="1"/>
</dbReference>
<evidence type="ECO:0000313" key="4">
    <source>
        <dbReference type="EMBL" id="PWO00251.1"/>
    </source>
</evidence>
<dbReference type="GeneID" id="37269282"/>
<proteinExistence type="predicted"/>
<gene>
    <name evidence="4" type="ORF">FA09DRAFT_328355</name>
</gene>
<evidence type="ECO:0000256" key="1">
    <source>
        <dbReference type="SAM" id="MobiDB-lite"/>
    </source>
</evidence>
<dbReference type="InterPro" id="IPR029058">
    <property type="entry name" value="AB_hydrolase_fold"/>
</dbReference>
<evidence type="ECO:0000256" key="2">
    <source>
        <dbReference type="SAM" id="Phobius"/>
    </source>
</evidence>
<dbReference type="Pfam" id="PF20434">
    <property type="entry name" value="BD-FAE"/>
    <property type="match status" value="1"/>
</dbReference>
<dbReference type="EMBL" id="KZ819286">
    <property type="protein sequence ID" value="PWO00251.1"/>
    <property type="molecule type" value="Genomic_DNA"/>
</dbReference>
<keyword evidence="4" id="KW-0378">Hydrolase</keyword>
<feature type="domain" description="BD-FAE-like" evidence="3">
    <location>
        <begin position="235"/>
        <end position="308"/>
    </location>
</feature>
<dbReference type="GO" id="GO:0016787">
    <property type="term" value="F:hydrolase activity"/>
    <property type="evidence" value="ECO:0007669"/>
    <property type="project" value="UniProtKB-KW"/>
</dbReference>
<accession>A0A316ZES3</accession>
<dbReference type="OrthoDB" id="6495301at2759"/>
<feature type="transmembrane region" description="Helical" evidence="2">
    <location>
        <begin position="12"/>
        <end position="39"/>
    </location>
</feature>
<evidence type="ECO:0000313" key="5">
    <source>
        <dbReference type="Proteomes" id="UP000245946"/>
    </source>
</evidence>
<sequence>MPGRISRLVASFLRVVLVPTIVFGVPAWPLLGLLCAVPVVGIVTIPLFLLLSVLLLYSIAWFSYLILAQADPPSSAGGGLAGAYLPFLPYSPMRCLKINWAAFLYASTALRVALPAVLDWSYRRVMVLGTKGGAGIIKENIDYGSPTAGMRLDVYMPQSHVPETPANGSEASAHPGLRSRKHSTLFADGFAAAGQGPTPQDHARGFGAKRAAVIVFLPSTIPPLTWTGKRKTYLQLALRFRRMGYCVVVPDITYFPSARIKSSVTDLRLVLRWVGSSITRYGGDPHRIHLMGHGLSAHLAMLTLTQEAVVLSREGHMERAYERELEKSGMLRWDEGDDDAPKSRAHATRGNGREQGPPVEPPHEDTAWVDEADSDMLPPGGVMAESAAAGMSHSARLATQLGSLGAPSTPRRVAGADAAHHGTSPTREQRAATREQSLANAESSIPNGLKRVEIYAPEVAIPPIAGLILCSGVSDVIKGFRNESERGIEHLSSLRRACGPSHTSCLLHSPAHLLYAAKNILDASLLPPKVLLIHGGRDACVDISQSTLLKTLLVGCGVDSVRLRAYRELGHAEAVAAMFLGMGGKGATRYQKQLLNDIGDFVST</sequence>
<dbReference type="AlphaFoldDB" id="A0A316ZES3"/>
<keyword evidence="5" id="KW-1185">Reference proteome</keyword>
<name>A0A316ZES3_9BASI</name>
<feature type="compositionally biased region" description="Basic and acidic residues" evidence="1">
    <location>
        <begin position="330"/>
        <end position="342"/>
    </location>
</feature>
<dbReference type="Proteomes" id="UP000245946">
    <property type="component" value="Unassembled WGS sequence"/>
</dbReference>
<dbReference type="STRING" id="58919.A0A316ZES3"/>
<feature type="transmembrane region" description="Helical" evidence="2">
    <location>
        <begin position="45"/>
        <end position="67"/>
    </location>
</feature>
<reference evidence="4 5" key="1">
    <citation type="journal article" date="2018" name="Mol. Biol. Evol.">
        <title>Broad Genomic Sampling Reveals a Smut Pathogenic Ancestry of the Fungal Clade Ustilaginomycotina.</title>
        <authorList>
            <person name="Kijpornyongpan T."/>
            <person name="Mondo S.J."/>
            <person name="Barry K."/>
            <person name="Sandor L."/>
            <person name="Lee J."/>
            <person name="Lipzen A."/>
            <person name="Pangilinan J."/>
            <person name="LaButti K."/>
            <person name="Hainaut M."/>
            <person name="Henrissat B."/>
            <person name="Grigoriev I.V."/>
            <person name="Spatafora J.W."/>
            <person name="Aime M.C."/>
        </authorList>
    </citation>
    <scope>NUCLEOTIDE SEQUENCE [LARGE SCALE GENOMIC DNA]</scope>
    <source>
        <strain evidence="4 5">MCA 4186</strain>
    </source>
</reference>
<organism evidence="4 5">
    <name type="scientific">Tilletiopsis washingtonensis</name>
    <dbReference type="NCBI Taxonomy" id="58919"/>
    <lineage>
        <taxon>Eukaryota</taxon>
        <taxon>Fungi</taxon>
        <taxon>Dikarya</taxon>
        <taxon>Basidiomycota</taxon>
        <taxon>Ustilaginomycotina</taxon>
        <taxon>Exobasidiomycetes</taxon>
        <taxon>Entylomatales</taxon>
        <taxon>Entylomatales incertae sedis</taxon>
        <taxon>Tilletiopsis</taxon>
    </lineage>
</organism>
<dbReference type="InterPro" id="IPR049492">
    <property type="entry name" value="BD-FAE-like_dom"/>
</dbReference>
<protein>
    <submittedName>
        <fullName evidence="4">Alpha/beta-hydrolase</fullName>
    </submittedName>
</protein>
<keyword evidence="2" id="KW-1133">Transmembrane helix</keyword>